<evidence type="ECO:0000313" key="3">
    <source>
        <dbReference type="Proteomes" id="UP000009135"/>
    </source>
</evidence>
<keyword evidence="1" id="KW-0812">Transmembrane</keyword>
<name>H6N5G8_MYCHN</name>
<accession>H6N5G8</accession>
<gene>
    <name evidence="2" type="ordered locus">MHC_00310</name>
</gene>
<dbReference type="KEGG" id="mhe:MHC_00310"/>
<feature type="transmembrane region" description="Helical" evidence="1">
    <location>
        <begin position="122"/>
        <end position="149"/>
    </location>
</feature>
<dbReference type="EMBL" id="CP003199">
    <property type="protein sequence ID" value="AEW44928.2"/>
    <property type="molecule type" value="Genomic_DNA"/>
</dbReference>
<proteinExistence type="predicted"/>
<feature type="transmembrane region" description="Helical" evidence="1">
    <location>
        <begin position="21"/>
        <end position="40"/>
    </location>
</feature>
<evidence type="ECO:0008006" key="4">
    <source>
        <dbReference type="Google" id="ProtNLM"/>
    </source>
</evidence>
<keyword evidence="3" id="KW-1185">Reference proteome</keyword>
<dbReference type="AlphaFoldDB" id="H6N5G8"/>
<protein>
    <recommendedName>
        <fullName evidence="4">Transmembrane protein</fullName>
    </recommendedName>
</protein>
<feature type="transmembrane region" description="Helical" evidence="1">
    <location>
        <begin position="92"/>
        <end position="116"/>
    </location>
</feature>
<dbReference type="OrthoDB" id="9821286at2"/>
<evidence type="ECO:0000256" key="1">
    <source>
        <dbReference type="SAM" id="Phobius"/>
    </source>
</evidence>
<evidence type="ECO:0000313" key="2">
    <source>
        <dbReference type="EMBL" id="AEW44928.2"/>
    </source>
</evidence>
<reference evidence="2 3" key="1">
    <citation type="journal article" date="2012" name="J. Bacteriol.">
        <title>Complete genome sequence of Mycoplasma haemocanis strain Illinois.</title>
        <authorList>
            <person name="do Nascimento N.C."/>
            <person name="Guimaraes A.M."/>
            <person name="Santos A.P."/>
            <person name="Sanmiguel P.J."/>
            <person name="Messick J.B."/>
        </authorList>
    </citation>
    <scope>NUCLEOTIDE SEQUENCE [LARGE SCALE GENOMIC DNA]</scope>
    <source>
        <strain evidence="2 3">Illinois</strain>
    </source>
</reference>
<keyword evidence="1" id="KW-1133">Transmembrane helix</keyword>
<keyword evidence="1" id="KW-0472">Membrane</keyword>
<feature type="transmembrane region" description="Helical" evidence="1">
    <location>
        <begin position="60"/>
        <end position="80"/>
    </location>
</feature>
<sequence length="223" mass="26472">MNLQKTQENPEFYKLFLRGSRLCTTIFVAWLIFFISWFLASSREYVIISNTSSYSKFFYFVNPNIFKQYIWGGNVFNWLFGAVNEVSLIFIISYLVSVIAFAVILISCLILFVVSYHTDVKYFQYIACLGIFPVIGIFLIAWFVFKLWIHNFEIKRKGFSRYQKDFEPEVFEDPVVARVGFDDIAKRSLTTQFTLTHYHKFFNNPEKRDPLSAFYGWLELRLK</sequence>
<organism evidence="2 3">
    <name type="scientific">Mycoplasma haemocanis (strain Illinois)</name>
    <dbReference type="NCBI Taxonomy" id="1111676"/>
    <lineage>
        <taxon>Bacteria</taxon>
        <taxon>Bacillati</taxon>
        <taxon>Mycoplasmatota</taxon>
        <taxon>Mollicutes</taxon>
        <taxon>Mycoplasmataceae</taxon>
        <taxon>Mycoplasma</taxon>
    </lineage>
</organism>
<dbReference type="Proteomes" id="UP000009135">
    <property type="component" value="Chromosome"/>
</dbReference>
<dbReference type="HOGENOM" id="CLU_1239041_0_0_14"/>